<organism evidence="2 3">
    <name type="scientific">Sphagnurus paluster</name>
    <dbReference type="NCBI Taxonomy" id="117069"/>
    <lineage>
        <taxon>Eukaryota</taxon>
        <taxon>Fungi</taxon>
        <taxon>Dikarya</taxon>
        <taxon>Basidiomycota</taxon>
        <taxon>Agaricomycotina</taxon>
        <taxon>Agaricomycetes</taxon>
        <taxon>Agaricomycetidae</taxon>
        <taxon>Agaricales</taxon>
        <taxon>Tricholomatineae</taxon>
        <taxon>Lyophyllaceae</taxon>
        <taxon>Sphagnurus</taxon>
    </lineage>
</organism>
<dbReference type="EMBL" id="JABCKI010005977">
    <property type="protein sequence ID" value="KAG5636087.1"/>
    <property type="molecule type" value="Genomic_DNA"/>
</dbReference>
<gene>
    <name evidence="2" type="ORF">H0H81_009135</name>
</gene>
<reference evidence="2" key="2">
    <citation type="submission" date="2021-10" db="EMBL/GenBank/DDBJ databases">
        <title>Phylogenomics reveals ancestral predisposition of the termite-cultivated fungus Termitomyces towards a domesticated lifestyle.</title>
        <authorList>
            <person name="Auxier B."/>
            <person name="Grum-Grzhimaylo A."/>
            <person name="Cardenas M.E."/>
            <person name="Lodge J.D."/>
            <person name="Laessoe T."/>
            <person name="Pedersen O."/>
            <person name="Smith M.E."/>
            <person name="Kuyper T.W."/>
            <person name="Franco-Molano E.A."/>
            <person name="Baroni T.J."/>
            <person name="Aanen D.K."/>
        </authorList>
    </citation>
    <scope>NUCLEOTIDE SEQUENCE</scope>
    <source>
        <strain evidence="2">D49</strain>
    </source>
</reference>
<comment type="caution">
    <text evidence="2">The sequence shown here is derived from an EMBL/GenBank/DDBJ whole genome shotgun (WGS) entry which is preliminary data.</text>
</comment>
<accession>A0A9P7FWH5</accession>
<dbReference type="OrthoDB" id="3071225at2759"/>
<feature type="compositionally biased region" description="Low complexity" evidence="1">
    <location>
        <begin position="12"/>
        <end position="24"/>
    </location>
</feature>
<sequence>MHQHPADGIWDSTAPSSPATSTSTLALGDDEIKTIFDAEKPNSISSHDPGFNFSVYSGATPDLSSLRIPLPAEELNPHAMPFVPKIPPKSRCLVRPPPGPMTPPRISRWLRNFNIATKAPIVEDKEVHTLIVVCAEAWDPQPMAELAQEICWRVGEATPEDLEAVLVFMIRLYARFVDMKSQEIGDSYARHVREMLLGTFISAWDAKSNPEAISYTSKPSAVYVKSAVQLARVIGELYARGFVDYMAVTDSLETLVANFVAVEHADAIAAIVQSAGPSYWFNHPDGPAHLHRFTSALTIVAGKLRGEMSVLDTPRSEEQLDGVLSIVDHLCREWSAEMAAACMAIGGTTRPPPSRQHSLGVYSAVNSTTPYVSPGVHMHTAQRLYRRGSY</sequence>
<evidence type="ECO:0000313" key="2">
    <source>
        <dbReference type="EMBL" id="KAG5636087.1"/>
    </source>
</evidence>
<keyword evidence="3" id="KW-1185">Reference proteome</keyword>
<name>A0A9P7FWH5_9AGAR</name>
<evidence type="ECO:0000256" key="1">
    <source>
        <dbReference type="SAM" id="MobiDB-lite"/>
    </source>
</evidence>
<protein>
    <submittedName>
        <fullName evidence="2">Uncharacterized protein</fullName>
    </submittedName>
</protein>
<evidence type="ECO:0000313" key="3">
    <source>
        <dbReference type="Proteomes" id="UP000717328"/>
    </source>
</evidence>
<dbReference type="AlphaFoldDB" id="A0A9P7FWH5"/>
<reference evidence="2" key="1">
    <citation type="submission" date="2021-02" db="EMBL/GenBank/DDBJ databases">
        <authorList>
            <person name="Nieuwenhuis M."/>
            <person name="Van De Peppel L.J.J."/>
        </authorList>
    </citation>
    <scope>NUCLEOTIDE SEQUENCE</scope>
    <source>
        <strain evidence="2">D49</strain>
    </source>
</reference>
<feature type="region of interest" description="Disordered" evidence="1">
    <location>
        <begin position="1"/>
        <end position="26"/>
    </location>
</feature>
<dbReference type="Proteomes" id="UP000717328">
    <property type="component" value="Unassembled WGS sequence"/>
</dbReference>
<proteinExistence type="predicted"/>